<dbReference type="PROSITE" id="PS01081">
    <property type="entry name" value="HTH_TETR_1"/>
    <property type="match status" value="1"/>
</dbReference>
<keyword evidence="1" id="KW-0805">Transcription regulation</keyword>
<dbReference type="SUPFAM" id="SSF48498">
    <property type="entry name" value="Tetracyclin repressor-like, C-terminal domain"/>
    <property type="match status" value="1"/>
</dbReference>
<dbReference type="Pfam" id="PF00440">
    <property type="entry name" value="TetR_N"/>
    <property type="match status" value="1"/>
</dbReference>
<protein>
    <submittedName>
        <fullName evidence="6">ScbR family autoregulator-binding transcription factor</fullName>
    </submittedName>
</protein>
<evidence type="ECO:0000259" key="5">
    <source>
        <dbReference type="PROSITE" id="PS50977"/>
    </source>
</evidence>
<dbReference type="EMBL" id="JAVREV010000009">
    <property type="protein sequence ID" value="MDT0444307.1"/>
    <property type="molecule type" value="Genomic_DNA"/>
</dbReference>
<feature type="DNA-binding region" description="H-T-H motif" evidence="4">
    <location>
        <begin position="31"/>
        <end position="50"/>
    </location>
</feature>
<name>A0ABU2S5W6_9ACTN</name>
<dbReference type="PROSITE" id="PS50977">
    <property type="entry name" value="HTH_TETR_2"/>
    <property type="match status" value="1"/>
</dbReference>
<evidence type="ECO:0000256" key="2">
    <source>
        <dbReference type="ARBA" id="ARBA00023125"/>
    </source>
</evidence>
<evidence type="ECO:0000313" key="7">
    <source>
        <dbReference type="Proteomes" id="UP001183615"/>
    </source>
</evidence>
<organism evidence="6 7">
    <name type="scientific">Streptomyces johnsoniae</name>
    <dbReference type="NCBI Taxonomy" id="3075532"/>
    <lineage>
        <taxon>Bacteria</taxon>
        <taxon>Bacillati</taxon>
        <taxon>Actinomycetota</taxon>
        <taxon>Actinomycetes</taxon>
        <taxon>Kitasatosporales</taxon>
        <taxon>Streptomycetaceae</taxon>
        <taxon>Streptomyces</taxon>
    </lineage>
</organism>
<dbReference type="InterPro" id="IPR050109">
    <property type="entry name" value="HTH-type_TetR-like_transc_reg"/>
</dbReference>
<feature type="domain" description="HTH tetR-type" evidence="5">
    <location>
        <begin position="8"/>
        <end position="68"/>
    </location>
</feature>
<keyword evidence="7" id="KW-1185">Reference proteome</keyword>
<dbReference type="InterPro" id="IPR036271">
    <property type="entry name" value="Tet_transcr_reg_TetR-rel_C_sf"/>
</dbReference>
<dbReference type="PANTHER" id="PTHR30055">
    <property type="entry name" value="HTH-TYPE TRANSCRIPTIONAL REGULATOR RUTR"/>
    <property type="match status" value="1"/>
</dbReference>
<evidence type="ECO:0000256" key="3">
    <source>
        <dbReference type="ARBA" id="ARBA00023163"/>
    </source>
</evidence>
<dbReference type="Gene3D" id="1.10.357.10">
    <property type="entry name" value="Tetracycline Repressor, domain 2"/>
    <property type="match status" value="1"/>
</dbReference>
<gene>
    <name evidence="6" type="ORF">RM779_17140</name>
</gene>
<evidence type="ECO:0000256" key="1">
    <source>
        <dbReference type="ARBA" id="ARBA00023015"/>
    </source>
</evidence>
<accession>A0ABU2S5W6</accession>
<evidence type="ECO:0000313" key="6">
    <source>
        <dbReference type="EMBL" id="MDT0444307.1"/>
    </source>
</evidence>
<evidence type="ECO:0000256" key="4">
    <source>
        <dbReference type="PROSITE-ProRule" id="PRU00335"/>
    </source>
</evidence>
<dbReference type="InterPro" id="IPR023772">
    <property type="entry name" value="DNA-bd_HTH_TetR-type_CS"/>
</dbReference>
<keyword evidence="3" id="KW-0804">Transcription</keyword>
<dbReference type="InterPro" id="IPR047923">
    <property type="entry name" value="ArpA-like"/>
</dbReference>
<dbReference type="RefSeq" id="WP_311618583.1">
    <property type="nucleotide sequence ID" value="NZ_JAVREV010000009.1"/>
</dbReference>
<proteinExistence type="predicted"/>
<comment type="caution">
    <text evidence="6">The sequence shown here is derived from an EMBL/GenBank/DDBJ whole genome shotgun (WGS) entry which is preliminary data.</text>
</comment>
<reference evidence="7" key="1">
    <citation type="submission" date="2023-07" db="EMBL/GenBank/DDBJ databases">
        <title>30 novel species of actinomycetes from the DSMZ collection.</title>
        <authorList>
            <person name="Nouioui I."/>
        </authorList>
    </citation>
    <scope>NUCLEOTIDE SEQUENCE [LARGE SCALE GENOMIC DNA]</scope>
    <source>
        <strain evidence="7">DSM 41886</strain>
    </source>
</reference>
<dbReference type="Proteomes" id="UP001183615">
    <property type="component" value="Unassembled WGS sequence"/>
</dbReference>
<dbReference type="SUPFAM" id="SSF46689">
    <property type="entry name" value="Homeodomain-like"/>
    <property type="match status" value="1"/>
</dbReference>
<dbReference type="PRINTS" id="PR00455">
    <property type="entry name" value="HTHTETR"/>
</dbReference>
<dbReference type="InterPro" id="IPR009057">
    <property type="entry name" value="Homeodomain-like_sf"/>
</dbReference>
<sequence>MARQDRAMRTRQELIRSAAEAFDRGGFAHSSLAEISSRAGVSTGALHFHFSSKKELGEAVEAAAAHTLHRIIAHCPLGHDAPLQLLVDASHFLAQRLEEDVVLRAGFGLGNDLTWDAGVKLWLEWRNWVRGMLHFASGQGSLAADVSLEDAVGAITAAVVGIAVLARSDPEWPLRRSVTGFWQVMLPRLSAQQGLAALSAKGTGLEVWHADETTELDLWWLHEGLAAVAPTPDADR</sequence>
<dbReference type="InterPro" id="IPR001647">
    <property type="entry name" value="HTH_TetR"/>
</dbReference>
<dbReference type="PANTHER" id="PTHR30055:SF234">
    <property type="entry name" value="HTH-TYPE TRANSCRIPTIONAL REGULATOR BETI"/>
    <property type="match status" value="1"/>
</dbReference>
<dbReference type="NCBIfam" id="NF041196">
    <property type="entry name" value="ScbR_bind_reg"/>
    <property type="match status" value="1"/>
</dbReference>
<keyword evidence="2 4" id="KW-0238">DNA-binding</keyword>